<keyword evidence="7" id="KW-0807">Transducer</keyword>
<evidence type="ECO:0000313" key="11">
    <source>
        <dbReference type="Proteomes" id="UP000663832"/>
    </source>
</evidence>
<dbReference type="Proteomes" id="UP000663832">
    <property type="component" value="Unassembled WGS sequence"/>
</dbReference>
<feature type="transmembrane region" description="Helical" evidence="8">
    <location>
        <begin position="108"/>
        <end position="131"/>
    </location>
</feature>
<name>A0A815E3H2_9BILA</name>
<keyword evidence="2 8" id="KW-0812">Transmembrane</keyword>
<dbReference type="GO" id="GO:0004930">
    <property type="term" value="F:G protein-coupled receptor activity"/>
    <property type="evidence" value="ECO:0007669"/>
    <property type="project" value="UniProtKB-KW"/>
</dbReference>
<dbReference type="PANTHER" id="PTHR24243">
    <property type="entry name" value="G-PROTEIN COUPLED RECEPTOR"/>
    <property type="match status" value="1"/>
</dbReference>
<accession>A0A815E3H2</accession>
<keyword evidence="3 8" id="KW-1133">Transmembrane helix</keyword>
<dbReference type="Gene3D" id="1.20.1070.10">
    <property type="entry name" value="Rhodopsin 7-helix transmembrane proteins"/>
    <property type="match status" value="1"/>
</dbReference>
<reference evidence="10" key="1">
    <citation type="submission" date="2021-02" db="EMBL/GenBank/DDBJ databases">
        <authorList>
            <person name="Nowell W R."/>
        </authorList>
    </citation>
    <scope>NUCLEOTIDE SEQUENCE</scope>
</reference>
<dbReference type="PANTHER" id="PTHR24243:SF230">
    <property type="entry name" value="G-PROTEIN COUPLED RECEPTORS FAMILY 1 PROFILE DOMAIN-CONTAINING PROTEIN"/>
    <property type="match status" value="1"/>
</dbReference>
<keyword evidence="11" id="KW-1185">Reference proteome</keyword>
<organism evidence="10 11">
    <name type="scientific">Adineta steineri</name>
    <dbReference type="NCBI Taxonomy" id="433720"/>
    <lineage>
        <taxon>Eukaryota</taxon>
        <taxon>Metazoa</taxon>
        <taxon>Spiralia</taxon>
        <taxon>Gnathifera</taxon>
        <taxon>Rotifera</taxon>
        <taxon>Eurotatoria</taxon>
        <taxon>Bdelloidea</taxon>
        <taxon>Adinetida</taxon>
        <taxon>Adinetidae</taxon>
        <taxon>Adineta</taxon>
    </lineage>
</organism>
<evidence type="ECO:0000259" key="9">
    <source>
        <dbReference type="PROSITE" id="PS50262"/>
    </source>
</evidence>
<dbReference type="PROSITE" id="PS50262">
    <property type="entry name" value="G_PROTEIN_RECEP_F1_2"/>
    <property type="match status" value="1"/>
</dbReference>
<feature type="transmembrane region" description="Helical" evidence="8">
    <location>
        <begin position="283"/>
        <end position="304"/>
    </location>
</feature>
<dbReference type="AlphaFoldDB" id="A0A815E3H2"/>
<feature type="transmembrane region" description="Helical" evidence="8">
    <location>
        <begin position="30"/>
        <end position="54"/>
    </location>
</feature>
<feature type="transmembrane region" description="Helical" evidence="8">
    <location>
        <begin position="184"/>
        <end position="212"/>
    </location>
</feature>
<evidence type="ECO:0000256" key="4">
    <source>
        <dbReference type="ARBA" id="ARBA00023040"/>
    </source>
</evidence>
<dbReference type="SUPFAM" id="SSF81321">
    <property type="entry name" value="Family A G protein-coupled receptor-like"/>
    <property type="match status" value="1"/>
</dbReference>
<evidence type="ECO:0000256" key="6">
    <source>
        <dbReference type="ARBA" id="ARBA00023170"/>
    </source>
</evidence>
<comment type="caution">
    <text evidence="10">The sequence shown here is derived from an EMBL/GenBank/DDBJ whole genome shotgun (WGS) entry which is preliminary data.</text>
</comment>
<sequence length="347" mass="40151">MVNTTMNSTIISIVDNEAQLIVLVNFLNKIISQIAFALIMIMGNIGSILTCIVFSQPTYRKSPCAMYFFASSFSQLFTFNFACLTRMLQYAYGIQIINTNLWFCKIRFYLFYILVAIPRYNIIMATIDRYFASSRDALRRQWSSPKLASRFIIVNVIFWCLIYIQVIIFYNINTGACQYQTGVYSIFFSIYISIDSGILPLVLMFIFGLLTVRNIHQTKKRIEPATGNSGKITKKDIQFHKMLANQICLFLILNVPNPCYLVYRTITLYTIKSPFRLATETFVSNMTYVLIYLGFSLTFTNFIISSQIFRKEFIQIIRTRIFRRAPLPLTTIGGTTVRIPRPNDIQD</sequence>
<keyword evidence="4" id="KW-0297">G-protein coupled receptor</keyword>
<gene>
    <name evidence="10" type="ORF">QVE165_LOCUS31707</name>
</gene>
<feature type="transmembrane region" description="Helical" evidence="8">
    <location>
        <begin position="152"/>
        <end position="172"/>
    </location>
</feature>
<protein>
    <recommendedName>
        <fullName evidence="9">G-protein coupled receptors family 1 profile domain-containing protein</fullName>
    </recommendedName>
</protein>
<feature type="domain" description="G-protein coupled receptors family 1 profile" evidence="9">
    <location>
        <begin position="46"/>
        <end position="305"/>
    </location>
</feature>
<keyword evidence="5 8" id="KW-0472">Membrane</keyword>
<evidence type="ECO:0000256" key="7">
    <source>
        <dbReference type="ARBA" id="ARBA00023224"/>
    </source>
</evidence>
<keyword evidence="6" id="KW-0675">Receptor</keyword>
<dbReference type="OrthoDB" id="10084122at2759"/>
<dbReference type="InterPro" id="IPR017452">
    <property type="entry name" value="GPCR_Rhodpsn_7TM"/>
</dbReference>
<feature type="transmembrane region" description="Helical" evidence="8">
    <location>
        <begin position="66"/>
        <end position="88"/>
    </location>
</feature>
<evidence type="ECO:0000256" key="2">
    <source>
        <dbReference type="ARBA" id="ARBA00022692"/>
    </source>
</evidence>
<evidence type="ECO:0000313" key="10">
    <source>
        <dbReference type="EMBL" id="CAF1309453.1"/>
    </source>
</evidence>
<evidence type="ECO:0000256" key="3">
    <source>
        <dbReference type="ARBA" id="ARBA00022989"/>
    </source>
</evidence>
<evidence type="ECO:0000256" key="5">
    <source>
        <dbReference type="ARBA" id="ARBA00023136"/>
    </source>
</evidence>
<feature type="transmembrane region" description="Helical" evidence="8">
    <location>
        <begin position="243"/>
        <end position="263"/>
    </location>
</feature>
<evidence type="ECO:0000256" key="8">
    <source>
        <dbReference type="SAM" id="Phobius"/>
    </source>
</evidence>
<comment type="subcellular location">
    <subcellularLocation>
        <location evidence="1">Membrane</location>
        <topology evidence="1">Multi-pass membrane protein</topology>
    </subcellularLocation>
</comment>
<dbReference type="GO" id="GO:0005886">
    <property type="term" value="C:plasma membrane"/>
    <property type="evidence" value="ECO:0007669"/>
    <property type="project" value="TreeGrafter"/>
</dbReference>
<evidence type="ECO:0000256" key="1">
    <source>
        <dbReference type="ARBA" id="ARBA00004141"/>
    </source>
</evidence>
<proteinExistence type="predicted"/>
<dbReference type="EMBL" id="CAJNOM010000273">
    <property type="protein sequence ID" value="CAF1309453.1"/>
    <property type="molecule type" value="Genomic_DNA"/>
</dbReference>